<comment type="caution">
    <text evidence="8">The sequence shown here is derived from an EMBL/GenBank/DDBJ whole genome shotgun (WGS) entry which is preliminary data.</text>
</comment>
<dbReference type="FunFam" id="2.40.420.20:FF:000001">
    <property type="entry name" value="Efflux RND transporter periplasmic adaptor subunit"/>
    <property type="match status" value="1"/>
</dbReference>
<dbReference type="SUPFAM" id="SSF111369">
    <property type="entry name" value="HlyD-like secretion proteins"/>
    <property type="match status" value="1"/>
</dbReference>
<dbReference type="EMBL" id="BMXA01000008">
    <property type="protein sequence ID" value="GHA20288.1"/>
    <property type="molecule type" value="Genomic_DNA"/>
</dbReference>
<dbReference type="InterPro" id="IPR058627">
    <property type="entry name" value="MdtA-like_C"/>
</dbReference>
<protein>
    <submittedName>
        <fullName evidence="8">MexE family multidrug efflux RND transporter periplasmic adaptor subunit</fullName>
    </submittedName>
</protein>
<dbReference type="Proteomes" id="UP000614811">
    <property type="component" value="Unassembled WGS sequence"/>
</dbReference>
<dbReference type="InterPro" id="IPR058624">
    <property type="entry name" value="MdtA-like_HH"/>
</dbReference>
<evidence type="ECO:0000313" key="8">
    <source>
        <dbReference type="EMBL" id="GHA20288.1"/>
    </source>
</evidence>
<reference evidence="8" key="2">
    <citation type="submission" date="2020-09" db="EMBL/GenBank/DDBJ databases">
        <authorList>
            <person name="Sun Q."/>
            <person name="Kim S."/>
        </authorList>
    </citation>
    <scope>NUCLEOTIDE SEQUENCE</scope>
    <source>
        <strain evidence="8">KCTC 12711</strain>
    </source>
</reference>
<dbReference type="GO" id="GO:0046677">
    <property type="term" value="P:response to antibiotic"/>
    <property type="evidence" value="ECO:0007669"/>
    <property type="project" value="TreeGrafter"/>
</dbReference>
<feature type="domain" description="Multidrug resistance protein MdtA-like C-terminal permuted SH3" evidence="7">
    <location>
        <begin position="307"/>
        <end position="365"/>
    </location>
</feature>
<accession>A0A918S257</accession>
<sequence>MQAFSTRNARHISLVTLIAAFIGGALVMTSNASADKTSDAQLPPPPLVTVSVLQSQDIRTWESFSGRLAPVASVELRPLVGGTVQQVLFNDGEYVTAKQPLFVIDPRPHQAAQNRANAQLQAARAQAKLLEDEFKRAVQLKSENLISQSQFETTASQRQSAIASVAEADALLEQAKLNLEYANITAPVSGRISRAEVTQGNVVEAGPSAPVLARIVANDKFYVEFNVDEQTYIKLSRSLSDADSMPIELTLDGDDVVYHGLFHAFDNQLDPASGTIRARAVVENTDRLLTAGMYTQVRLGSPQKASVLLVPESAIGTNQSKKFVLVVDEQQTARYREVTLGAQWQGQRVISSGLNEGDRVIVNGLSHVQPDTPVAISDTAALALAN</sequence>
<evidence type="ECO:0000259" key="6">
    <source>
        <dbReference type="Pfam" id="PF25944"/>
    </source>
</evidence>
<dbReference type="Gene3D" id="2.40.50.100">
    <property type="match status" value="1"/>
</dbReference>
<feature type="coiled-coil region" evidence="3">
    <location>
        <begin position="113"/>
        <end position="140"/>
    </location>
</feature>
<feature type="domain" description="Multidrug resistance protein MdtA-like alpha-helical hairpin" evidence="4">
    <location>
        <begin position="114"/>
        <end position="182"/>
    </location>
</feature>
<dbReference type="Gene3D" id="1.10.287.470">
    <property type="entry name" value="Helix hairpin bin"/>
    <property type="match status" value="1"/>
</dbReference>
<dbReference type="GO" id="GO:0022857">
    <property type="term" value="F:transmembrane transporter activity"/>
    <property type="evidence" value="ECO:0007669"/>
    <property type="project" value="InterPro"/>
</dbReference>
<dbReference type="Pfam" id="PF25917">
    <property type="entry name" value="BSH_RND"/>
    <property type="match status" value="1"/>
</dbReference>
<reference evidence="8" key="1">
    <citation type="journal article" date="2014" name="Int. J. Syst. Evol. Microbiol.">
        <title>Complete genome sequence of Corynebacterium casei LMG S-19264T (=DSM 44701T), isolated from a smear-ripened cheese.</title>
        <authorList>
            <consortium name="US DOE Joint Genome Institute (JGI-PGF)"/>
            <person name="Walter F."/>
            <person name="Albersmeier A."/>
            <person name="Kalinowski J."/>
            <person name="Ruckert C."/>
        </authorList>
    </citation>
    <scope>NUCLEOTIDE SEQUENCE</scope>
    <source>
        <strain evidence="8">KCTC 12711</strain>
    </source>
</reference>
<evidence type="ECO:0000256" key="2">
    <source>
        <dbReference type="ARBA" id="ARBA00009477"/>
    </source>
</evidence>
<evidence type="ECO:0000256" key="3">
    <source>
        <dbReference type="SAM" id="Coils"/>
    </source>
</evidence>
<evidence type="ECO:0000313" key="9">
    <source>
        <dbReference type="Proteomes" id="UP000614811"/>
    </source>
</evidence>
<name>A0A918S257_9GAMM</name>
<dbReference type="InterPro" id="IPR058625">
    <property type="entry name" value="MdtA-like_BSH"/>
</dbReference>
<evidence type="ECO:0000259" key="7">
    <source>
        <dbReference type="Pfam" id="PF25967"/>
    </source>
</evidence>
<dbReference type="Pfam" id="PF25967">
    <property type="entry name" value="RND-MFP_C"/>
    <property type="match status" value="1"/>
</dbReference>
<gene>
    <name evidence="8" type="ORF">GCM10008090_32850</name>
</gene>
<dbReference type="InterPro" id="IPR058626">
    <property type="entry name" value="MdtA-like_b-barrel"/>
</dbReference>
<dbReference type="Gene3D" id="2.40.30.170">
    <property type="match status" value="1"/>
</dbReference>
<dbReference type="GO" id="GO:0005886">
    <property type="term" value="C:plasma membrane"/>
    <property type="evidence" value="ECO:0007669"/>
    <property type="project" value="UniProtKB-SubCell"/>
</dbReference>
<keyword evidence="3" id="KW-0175">Coiled coil</keyword>
<keyword evidence="9" id="KW-1185">Reference proteome</keyword>
<dbReference type="InterPro" id="IPR006143">
    <property type="entry name" value="RND_pump_MFP"/>
</dbReference>
<feature type="domain" description="Multidrug resistance protein MdtA-like beta-barrel" evidence="6">
    <location>
        <begin position="222"/>
        <end position="299"/>
    </location>
</feature>
<dbReference type="NCBIfam" id="TIGR01730">
    <property type="entry name" value="RND_mfp"/>
    <property type="match status" value="1"/>
</dbReference>
<evidence type="ECO:0000259" key="4">
    <source>
        <dbReference type="Pfam" id="PF25876"/>
    </source>
</evidence>
<dbReference type="Pfam" id="PF25876">
    <property type="entry name" value="HH_MFP_RND"/>
    <property type="match status" value="1"/>
</dbReference>
<dbReference type="Gene3D" id="2.40.420.20">
    <property type="match status" value="1"/>
</dbReference>
<proteinExistence type="inferred from homology"/>
<comment type="similarity">
    <text evidence="2">Belongs to the membrane fusion protein (MFP) (TC 8.A.1) family.</text>
</comment>
<evidence type="ECO:0000259" key="5">
    <source>
        <dbReference type="Pfam" id="PF25917"/>
    </source>
</evidence>
<feature type="domain" description="Multidrug resistance protein MdtA-like barrel-sandwich hybrid" evidence="5">
    <location>
        <begin position="73"/>
        <end position="211"/>
    </location>
</feature>
<dbReference type="Pfam" id="PF25944">
    <property type="entry name" value="Beta-barrel_RND"/>
    <property type="match status" value="1"/>
</dbReference>
<organism evidence="8 9">
    <name type="scientific">Arenicella chitinivorans</name>
    <dbReference type="NCBI Taxonomy" id="1329800"/>
    <lineage>
        <taxon>Bacteria</taxon>
        <taxon>Pseudomonadati</taxon>
        <taxon>Pseudomonadota</taxon>
        <taxon>Gammaproteobacteria</taxon>
        <taxon>Arenicellales</taxon>
        <taxon>Arenicellaceae</taxon>
        <taxon>Arenicella</taxon>
    </lineage>
</organism>
<comment type="subcellular location">
    <subcellularLocation>
        <location evidence="1">Cell inner membrane</location>
        <topology evidence="1">Lipid-anchor</topology>
    </subcellularLocation>
</comment>
<dbReference type="PANTHER" id="PTHR30158:SF10">
    <property type="entry name" value="CATION EFFLUX PUMP"/>
    <property type="match status" value="1"/>
</dbReference>
<evidence type="ECO:0000256" key="1">
    <source>
        <dbReference type="ARBA" id="ARBA00004519"/>
    </source>
</evidence>
<dbReference type="AlphaFoldDB" id="A0A918S257"/>
<dbReference type="PANTHER" id="PTHR30158">
    <property type="entry name" value="ACRA/E-RELATED COMPONENT OF DRUG EFFLUX TRANSPORTER"/>
    <property type="match status" value="1"/>
</dbReference>
<dbReference type="RefSeq" id="WP_229794338.1">
    <property type="nucleotide sequence ID" value="NZ_BMXA01000008.1"/>
</dbReference>